<dbReference type="PRINTS" id="PR01264">
    <property type="entry name" value="MECHCHANNEL"/>
</dbReference>
<dbReference type="PANTHER" id="PTHR30266">
    <property type="entry name" value="MECHANOSENSITIVE CHANNEL MSCL"/>
    <property type="match status" value="1"/>
</dbReference>
<evidence type="ECO:0000256" key="3">
    <source>
        <dbReference type="ARBA" id="ARBA00022448"/>
    </source>
</evidence>
<name>A0A841R0S7_9FIRM</name>
<organism evidence="11 12">
    <name type="scientific">Negativicoccus succinicivorans</name>
    <dbReference type="NCBI Taxonomy" id="620903"/>
    <lineage>
        <taxon>Bacteria</taxon>
        <taxon>Bacillati</taxon>
        <taxon>Bacillota</taxon>
        <taxon>Negativicutes</taxon>
        <taxon>Veillonellales</taxon>
        <taxon>Veillonellaceae</taxon>
        <taxon>Negativicoccus</taxon>
    </lineage>
</organism>
<dbReference type="NCBIfam" id="TIGR00220">
    <property type="entry name" value="mscL"/>
    <property type="match status" value="1"/>
</dbReference>
<dbReference type="AlphaFoldDB" id="A0A841R0S7"/>
<dbReference type="InterPro" id="IPR001185">
    <property type="entry name" value="MS_channel"/>
</dbReference>
<keyword evidence="4 10" id="KW-1003">Cell membrane</keyword>
<accession>A0A841R0S7</accession>
<evidence type="ECO:0000313" key="11">
    <source>
        <dbReference type="EMBL" id="MBB6477353.1"/>
    </source>
</evidence>
<feature type="transmembrane region" description="Helical" evidence="10">
    <location>
        <begin position="80"/>
        <end position="101"/>
    </location>
</feature>
<dbReference type="GeneID" id="93485664"/>
<dbReference type="Proteomes" id="UP000591941">
    <property type="component" value="Unassembled WGS sequence"/>
</dbReference>
<sequence>MWDDFKKFIMRGNVIDMAVGIIIGGAFGKIVSSFVNDIVMPPIGVLLAGVDFKDLYMNLSKTHYASLADAEAAGAPVVKYGLFINNCIDFLIIALVIFLVLRALMKLKKPEVVEETEKECPFCKTKIAIAATRCPHCTSQLNESTEVR</sequence>
<keyword evidence="3 10" id="KW-0813">Transport</keyword>
<keyword evidence="9 10" id="KW-0407">Ion channel</keyword>
<dbReference type="SUPFAM" id="SSF81330">
    <property type="entry name" value="Gated mechanosensitive channel"/>
    <property type="match status" value="1"/>
</dbReference>
<evidence type="ECO:0000256" key="5">
    <source>
        <dbReference type="ARBA" id="ARBA00022692"/>
    </source>
</evidence>
<dbReference type="OrthoDB" id="9810350at2"/>
<dbReference type="HAMAP" id="MF_00115">
    <property type="entry name" value="MscL"/>
    <property type="match status" value="1"/>
</dbReference>
<evidence type="ECO:0000256" key="8">
    <source>
        <dbReference type="ARBA" id="ARBA00023136"/>
    </source>
</evidence>
<keyword evidence="6 10" id="KW-1133">Transmembrane helix</keyword>
<dbReference type="EMBL" id="JACHHI010000002">
    <property type="protein sequence ID" value="MBB6477353.1"/>
    <property type="molecule type" value="Genomic_DNA"/>
</dbReference>
<dbReference type="PROSITE" id="PS01327">
    <property type="entry name" value="MSCL"/>
    <property type="match status" value="1"/>
</dbReference>
<keyword evidence="12" id="KW-1185">Reference proteome</keyword>
<evidence type="ECO:0000256" key="7">
    <source>
        <dbReference type="ARBA" id="ARBA00023065"/>
    </source>
</evidence>
<comment type="function">
    <text evidence="10">Channel that opens in response to stretch forces in the membrane lipid bilayer. May participate in the regulation of osmotic pressure changes within the cell.</text>
</comment>
<dbReference type="NCBIfam" id="NF001843">
    <property type="entry name" value="PRK00567.1-4"/>
    <property type="match status" value="1"/>
</dbReference>
<dbReference type="RefSeq" id="WP_159823177.1">
    <property type="nucleotide sequence ID" value="NZ_CABWNB010000003.1"/>
</dbReference>
<comment type="caution">
    <text evidence="11">The sequence shown here is derived from an EMBL/GenBank/DDBJ whole genome shotgun (WGS) entry which is preliminary data.</text>
</comment>
<dbReference type="GO" id="GO:0008381">
    <property type="term" value="F:mechanosensitive monoatomic ion channel activity"/>
    <property type="evidence" value="ECO:0007669"/>
    <property type="project" value="UniProtKB-UniRule"/>
</dbReference>
<evidence type="ECO:0000256" key="4">
    <source>
        <dbReference type="ARBA" id="ARBA00022475"/>
    </source>
</evidence>
<dbReference type="InterPro" id="IPR019823">
    <property type="entry name" value="Mechanosensitive_channel_CS"/>
</dbReference>
<feature type="transmembrane region" description="Helical" evidence="10">
    <location>
        <begin position="12"/>
        <end position="31"/>
    </location>
</feature>
<comment type="subunit">
    <text evidence="10">Homopentamer.</text>
</comment>
<evidence type="ECO:0000256" key="1">
    <source>
        <dbReference type="ARBA" id="ARBA00004651"/>
    </source>
</evidence>
<reference evidence="11 12" key="1">
    <citation type="submission" date="2020-08" db="EMBL/GenBank/DDBJ databases">
        <title>Genomic Encyclopedia of Type Strains, Phase IV (KMG-IV): sequencing the most valuable type-strain genomes for metagenomic binning, comparative biology and taxonomic classification.</title>
        <authorList>
            <person name="Goeker M."/>
        </authorList>
    </citation>
    <scope>NUCLEOTIDE SEQUENCE [LARGE SCALE GENOMIC DNA]</scope>
    <source>
        <strain evidence="11 12">DSM 21255</strain>
    </source>
</reference>
<keyword evidence="7 10" id="KW-0406">Ion transport</keyword>
<evidence type="ECO:0000256" key="9">
    <source>
        <dbReference type="ARBA" id="ARBA00023303"/>
    </source>
</evidence>
<evidence type="ECO:0000256" key="10">
    <source>
        <dbReference type="HAMAP-Rule" id="MF_00115"/>
    </source>
</evidence>
<gene>
    <name evidence="10" type="primary">mscL</name>
    <name evidence="11" type="ORF">HNR45_000383</name>
</gene>
<evidence type="ECO:0000256" key="2">
    <source>
        <dbReference type="ARBA" id="ARBA00007254"/>
    </source>
</evidence>
<dbReference type="InterPro" id="IPR036019">
    <property type="entry name" value="MscL_channel"/>
</dbReference>
<evidence type="ECO:0000256" key="6">
    <source>
        <dbReference type="ARBA" id="ARBA00022989"/>
    </source>
</evidence>
<proteinExistence type="inferred from homology"/>
<comment type="subcellular location">
    <subcellularLocation>
        <location evidence="1 10">Cell membrane</location>
        <topology evidence="1 10">Multi-pass membrane protein</topology>
    </subcellularLocation>
</comment>
<dbReference type="Pfam" id="PF01741">
    <property type="entry name" value="MscL"/>
    <property type="match status" value="1"/>
</dbReference>
<keyword evidence="8 10" id="KW-0472">Membrane</keyword>
<protein>
    <recommendedName>
        <fullName evidence="10">Large-conductance mechanosensitive channel</fullName>
    </recommendedName>
</protein>
<dbReference type="GO" id="GO:0005886">
    <property type="term" value="C:plasma membrane"/>
    <property type="evidence" value="ECO:0007669"/>
    <property type="project" value="UniProtKB-SubCell"/>
</dbReference>
<dbReference type="PANTHER" id="PTHR30266:SF2">
    <property type="entry name" value="LARGE-CONDUCTANCE MECHANOSENSITIVE CHANNEL"/>
    <property type="match status" value="1"/>
</dbReference>
<comment type="similarity">
    <text evidence="2 10">Belongs to the MscL family.</text>
</comment>
<dbReference type="Gene3D" id="1.10.1200.120">
    <property type="entry name" value="Large-conductance mechanosensitive channel, MscL, domain 1"/>
    <property type="match status" value="1"/>
</dbReference>
<keyword evidence="5 10" id="KW-0812">Transmembrane</keyword>
<evidence type="ECO:0000313" key="12">
    <source>
        <dbReference type="Proteomes" id="UP000591941"/>
    </source>
</evidence>
<dbReference type="InterPro" id="IPR037673">
    <property type="entry name" value="MSC/AndL"/>
</dbReference>